<dbReference type="AlphaFoldDB" id="A0A9N9QSX3"/>
<keyword evidence="3" id="KW-1185">Reference proteome</keyword>
<organism evidence="2 3">
    <name type="scientific">Ceutorhynchus assimilis</name>
    <name type="common">cabbage seed weevil</name>
    <dbReference type="NCBI Taxonomy" id="467358"/>
    <lineage>
        <taxon>Eukaryota</taxon>
        <taxon>Metazoa</taxon>
        <taxon>Ecdysozoa</taxon>
        <taxon>Arthropoda</taxon>
        <taxon>Hexapoda</taxon>
        <taxon>Insecta</taxon>
        <taxon>Pterygota</taxon>
        <taxon>Neoptera</taxon>
        <taxon>Endopterygota</taxon>
        <taxon>Coleoptera</taxon>
        <taxon>Polyphaga</taxon>
        <taxon>Cucujiformia</taxon>
        <taxon>Curculionidae</taxon>
        <taxon>Ceutorhynchinae</taxon>
        <taxon>Ceutorhynchus</taxon>
    </lineage>
</organism>
<dbReference type="Proteomes" id="UP001152799">
    <property type="component" value="Chromosome 9"/>
</dbReference>
<reference evidence="2" key="1">
    <citation type="submission" date="2022-01" db="EMBL/GenBank/DDBJ databases">
        <authorList>
            <person name="King R."/>
        </authorList>
    </citation>
    <scope>NUCLEOTIDE SEQUENCE</scope>
</reference>
<accession>A0A9N9QSX3</accession>
<evidence type="ECO:0000313" key="3">
    <source>
        <dbReference type="Proteomes" id="UP001152799"/>
    </source>
</evidence>
<feature type="transmembrane region" description="Helical" evidence="1">
    <location>
        <begin position="15"/>
        <end position="35"/>
    </location>
</feature>
<gene>
    <name evidence="2" type="ORF">CEUTPL_LOCUS13577</name>
</gene>
<keyword evidence="1" id="KW-0812">Transmembrane</keyword>
<protein>
    <submittedName>
        <fullName evidence="2">Uncharacterized protein</fullName>
    </submittedName>
</protein>
<dbReference type="EMBL" id="OU892285">
    <property type="protein sequence ID" value="CAG9773179.1"/>
    <property type="molecule type" value="Genomic_DNA"/>
</dbReference>
<sequence>MDPLILTSKKLPLDIFLSIMFISIYFFLICEIMALKRKVSTMASKKVLQKLLLYESMARLLKSKKLARDNKSKPLFSKPLLHKSKSDIGPRLSLSQGDNLEHFLATFPEKYLRTVKKCPKSIMSIYSLNDIQVENVSSDYIL</sequence>
<keyword evidence="1" id="KW-0472">Membrane</keyword>
<keyword evidence="1" id="KW-1133">Transmembrane helix</keyword>
<name>A0A9N9QSX3_9CUCU</name>
<evidence type="ECO:0000256" key="1">
    <source>
        <dbReference type="SAM" id="Phobius"/>
    </source>
</evidence>
<evidence type="ECO:0000313" key="2">
    <source>
        <dbReference type="EMBL" id="CAG9773179.1"/>
    </source>
</evidence>
<proteinExistence type="predicted"/>